<protein>
    <submittedName>
        <fullName evidence="2">Uncharacterized protein</fullName>
    </submittedName>
</protein>
<dbReference type="AlphaFoldDB" id="A0A0B7JTS2"/>
<feature type="compositionally biased region" description="Low complexity" evidence="1">
    <location>
        <begin position="181"/>
        <end position="194"/>
    </location>
</feature>
<name>A0A0B7JTS2_BIOOC</name>
<dbReference type="EMBL" id="CDPU01000010">
    <property type="protein sequence ID" value="CEO48359.1"/>
    <property type="molecule type" value="Genomic_DNA"/>
</dbReference>
<organism evidence="2">
    <name type="scientific">Bionectria ochroleuca</name>
    <name type="common">Gliocladium roseum</name>
    <dbReference type="NCBI Taxonomy" id="29856"/>
    <lineage>
        <taxon>Eukaryota</taxon>
        <taxon>Fungi</taxon>
        <taxon>Dikarya</taxon>
        <taxon>Ascomycota</taxon>
        <taxon>Pezizomycotina</taxon>
        <taxon>Sordariomycetes</taxon>
        <taxon>Hypocreomycetidae</taxon>
        <taxon>Hypocreales</taxon>
        <taxon>Bionectriaceae</taxon>
        <taxon>Clonostachys</taxon>
    </lineage>
</organism>
<feature type="compositionally biased region" description="Basic and acidic residues" evidence="1">
    <location>
        <begin position="143"/>
        <end position="153"/>
    </location>
</feature>
<evidence type="ECO:0000256" key="1">
    <source>
        <dbReference type="SAM" id="MobiDB-lite"/>
    </source>
</evidence>
<proteinExistence type="predicted"/>
<reference evidence="2" key="1">
    <citation type="submission" date="2015-01" db="EMBL/GenBank/DDBJ databases">
        <authorList>
            <person name="Durling Mikael"/>
        </authorList>
    </citation>
    <scope>NUCLEOTIDE SEQUENCE</scope>
</reference>
<accession>A0A0B7JTS2</accession>
<gene>
    <name evidence="2" type="ORF">BN869_000004416_1</name>
</gene>
<evidence type="ECO:0000313" key="2">
    <source>
        <dbReference type="EMBL" id="CEO48359.1"/>
    </source>
</evidence>
<sequence>MEAPFEDREKRFVLAEMIKNSSIDADVLAAFVRSSQIEPNWMYMQLPSGRTMHQCMEAASQMSIAAPSLKRKPWEDISFEHQAKRPATSERHEPVHHVVEHAAPPPASLSPHIAILPRPTNANLVHQQQTLSQEGPKKRGRPSRADKAKRDLRPILPQPPPVLPPSSNGAFIGGPLPRPTLPSLLSASPSESRPMTPPEAYIPAARSSNSPRKRLGASPTEDPVRASSCVAKAEQTASSGSSFKRLVVE</sequence>
<feature type="region of interest" description="Disordered" evidence="1">
    <location>
        <begin position="127"/>
        <end position="249"/>
    </location>
</feature>